<gene>
    <name evidence="1" type="ORF">EZS28_017695</name>
</gene>
<name>A0A5J4VX89_9EUKA</name>
<protein>
    <submittedName>
        <fullName evidence="1">Uncharacterized protein</fullName>
    </submittedName>
</protein>
<evidence type="ECO:0000313" key="1">
    <source>
        <dbReference type="EMBL" id="KAA6386776.1"/>
    </source>
</evidence>
<dbReference type="AlphaFoldDB" id="A0A5J4VX89"/>
<reference evidence="1 2" key="1">
    <citation type="submission" date="2019-03" db="EMBL/GenBank/DDBJ databases">
        <title>Single cell metagenomics reveals metabolic interactions within the superorganism composed of flagellate Streblomastix strix and complex community of Bacteroidetes bacteria on its surface.</title>
        <authorList>
            <person name="Treitli S.C."/>
            <person name="Kolisko M."/>
            <person name="Husnik F."/>
            <person name="Keeling P."/>
            <person name="Hampl V."/>
        </authorList>
    </citation>
    <scope>NUCLEOTIDE SEQUENCE [LARGE SCALE GENOMIC DNA]</scope>
    <source>
        <strain evidence="1">ST1C</strain>
    </source>
</reference>
<dbReference type="SUPFAM" id="SSF53098">
    <property type="entry name" value="Ribonuclease H-like"/>
    <property type="match status" value="1"/>
</dbReference>
<dbReference type="PANTHER" id="PTHR46880">
    <property type="entry name" value="RAS-ASSOCIATING DOMAIN-CONTAINING PROTEIN"/>
    <property type="match status" value="1"/>
</dbReference>
<sequence length="139" mass="15827">MLVKNAEYFGLCIDESTDISSLNQFATFITFINKDNKLKTAFLDIRPLSSKGARAENHLSTFYEMSQYHRLDLKNLMGICVDGASNMIHCRHSMNQMIRQQFPQVTIVHCCAHRFNLASTDSIHSTELQLPRSAEAITQ</sequence>
<proteinExistence type="predicted"/>
<organism evidence="1 2">
    <name type="scientific">Streblomastix strix</name>
    <dbReference type="NCBI Taxonomy" id="222440"/>
    <lineage>
        <taxon>Eukaryota</taxon>
        <taxon>Metamonada</taxon>
        <taxon>Preaxostyla</taxon>
        <taxon>Oxymonadida</taxon>
        <taxon>Streblomastigidae</taxon>
        <taxon>Streblomastix</taxon>
    </lineage>
</organism>
<dbReference type="EMBL" id="SNRW01004656">
    <property type="protein sequence ID" value="KAA6386776.1"/>
    <property type="molecule type" value="Genomic_DNA"/>
</dbReference>
<dbReference type="OrthoDB" id="7692318at2759"/>
<comment type="caution">
    <text evidence="1">The sequence shown here is derived from an EMBL/GenBank/DDBJ whole genome shotgun (WGS) entry which is preliminary data.</text>
</comment>
<dbReference type="Proteomes" id="UP000324800">
    <property type="component" value="Unassembled WGS sequence"/>
</dbReference>
<evidence type="ECO:0000313" key="2">
    <source>
        <dbReference type="Proteomes" id="UP000324800"/>
    </source>
</evidence>
<dbReference type="InterPro" id="IPR012337">
    <property type="entry name" value="RNaseH-like_sf"/>
</dbReference>
<dbReference type="PANTHER" id="PTHR46880:SF5">
    <property type="entry name" value="DUF4371 DOMAIN-CONTAINING PROTEIN"/>
    <property type="match status" value="1"/>
</dbReference>
<accession>A0A5J4VX89</accession>